<accession>A0AAE1AF15</accession>
<dbReference type="EMBL" id="JAWDGP010001951">
    <property type="protein sequence ID" value="KAK3786668.1"/>
    <property type="molecule type" value="Genomic_DNA"/>
</dbReference>
<protein>
    <submittedName>
        <fullName evidence="1">Uncharacterized protein</fullName>
    </submittedName>
</protein>
<gene>
    <name evidence="1" type="ORF">RRG08_027624</name>
</gene>
<name>A0AAE1AF15_9GAST</name>
<keyword evidence="2" id="KW-1185">Reference proteome</keyword>
<sequence length="69" mass="7511">MSNEAPETKYLSNHWAVTLLAKRERCSSVARGSTGVRSVGQSEAMCVTSPFSPGHHGLAQRIPIVLRMD</sequence>
<comment type="caution">
    <text evidence="1">The sequence shown here is derived from an EMBL/GenBank/DDBJ whole genome shotgun (WGS) entry which is preliminary data.</text>
</comment>
<evidence type="ECO:0000313" key="2">
    <source>
        <dbReference type="Proteomes" id="UP001283361"/>
    </source>
</evidence>
<evidence type="ECO:0000313" key="1">
    <source>
        <dbReference type="EMBL" id="KAK3786668.1"/>
    </source>
</evidence>
<reference evidence="1" key="1">
    <citation type="journal article" date="2023" name="G3 (Bethesda)">
        <title>A reference genome for the long-term kleptoplast-retaining sea slug Elysia crispata morphotype clarki.</title>
        <authorList>
            <person name="Eastman K.E."/>
            <person name="Pendleton A.L."/>
            <person name="Shaikh M.A."/>
            <person name="Suttiyut T."/>
            <person name="Ogas R."/>
            <person name="Tomko P."/>
            <person name="Gavelis G."/>
            <person name="Widhalm J.R."/>
            <person name="Wisecaver J.H."/>
        </authorList>
    </citation>
    <scope>NUCLEOTIDE SEQUENCE</scope>
    <source>
        <strain evidence="1">ECLA1</strain>
    </source>
</reference>
<dbReference type="Proteomes" id="UP001283361">
    <property type="component" value="Unassembled WGS sequence"/>
</dbReference>
<organism evidence="1 2">
    <name type="scientific">Elysia crispata</name>
    <name type="common">lettuce slug</name>
    <dbReference type="NCBI Taxonomy" id="231223"/>
    <lineage>
        <taxon>Eukaryota</taxon>
        <taxon>Metazoa</taxon>
        <taxon>Spiralia</taxon>
        <taxon>Lophotrochozoa</taxon>
        <taxon>Mollusca</taxon>
        <taxon>Gastropoda</taxon>
        <taxon>Heterobranchia</taxon>
        <taxon>Euthyneura</taxon>
        <taxon>Panpulmonata</taxon>
        <taxon>Sacoglossa</taxon>
        <taxon>Placobranchoidea</taxon>
        <taxon>Plakobranchidae</taxon>
        <taxon>Elysia</taxon>
    </lineage>
</organism>
<proteinExistence type="predicted"/>
<dbReference type="AlphaFoldDB" id="A0AAE1AF15"/>